<evidence type="ECO:0000256" key="1">
    <source>
        <dbReference type="ARBA" id="ARBA00004123"/>
    </source>
</evidence>
<dbReference type="GO" id="GO:1990904">
    <property type="term" value="C:ribonucleoprotein complex"/>
    <property type="evidence" value="ECO:0007669"/>
    <property type="project" value="InterPro"/>
</dbReference>
<feature type="region of interest" description="Disordered" evidence="5">
    <location>
        <begin position="155"/>
        <end position="179"/>
    </location>
</feature>
<dbReference type="Gene3D" id="3.10.450.40">
    <property type="match status" value="1"/>
</dbReference>
<feature type="domain" description="HTH La-type RNA-binding" evidence="6">
    <location>
        <begin position="81"/>
        <end position="172"/>
    </location>
</feature>
<sequence>MGGVLSSDIKGDIDEAWKEVDKQNEGAIPRNLLEKFVEEVLQRTKLCITKDQVLSFGSQYLVGQKISKQQVSDFYEQQKQADIRNLDQEAIKRQIEYYFSDENLSHDKFFNELITSDEHGYVSFDTILKCQRIKNLKATQQSLLDAINDSAELETNEAKTSVRRKNNRSPPPLKSKKAKNNALPEQIVKILGVTVSEEAKISWKDLRDSFRSKYIDVNVVYVRFHGNEGHVGVSSDTDVQTIVSGGLDINSHKATIKVLEGDELLEFWKANGSHFDLCSNTNKRRKVEKTRGINMGGKMFSSLSQLKNYVNSLLNGSAEGVIDPHYHNVIAAVFRLHPDYEKKSRGMKTFSIGRHPQYPESKCYFVVREDGTQEDFSISKCLQQL</sequence>
<proteinExistence type="predicted"/>
<dbReference type="GO" id="GO:0006396">
    <property type="term" value="P:RNA processing"/>
    <property type="evidence" value="ECO:0007669"/>
    <property type="project" value="InterPro"/>
</dbReference>
<keyword evidence="8" id="KW-1185">Reference proteome</keyword>
<gene>
    <name evidence="7" type="ORF">SteCoe_5240</name>
</gene>
<organism evidence="7 8">
    <name type="scientific">Stentor coeruleus</name>
    <dbReference type="NCBI Taxonomy" id="5963"/>
    <lineage>
        <taxon>Eukaryota</taxon>
        <taxon>Sar</taxon>
        <taxon>Alveolata</taxon>
        <taxon>Ciliophora</taxon>
        <taxon>Postciliodesmatophora</taxon>
        <taxon>Heterotrichea</taxon>
        <taxon>Heterotrichida</taxon>
        <taxon>Stentoridae</taxon>
        <taxon>Stentor</taxon>
    </lineage>
</organism>
<keyword evidence="2 4" id="KW-0694">RNA-binding</keyword>
<dbReference type="GO" id="GO:0005634">
    <property type="term" value="C:nucleus"/>
    <property type="evidence" value="ECO:0007669"/>
    <property type="project" value="UniProtKB-SubCell"/>
</dbReference>
<evidence type="ECO:0000256" key="5">
    <source>
        <dbReference type="SAM" id="MobiDB-lite"/>
    </source>
</evidence>
<dbReference type="Pfam" id="PF05383">
    <property type="entry name" value="La"/>
    <property type="match status" value="1"/>
</dbReference>
<dbReference type="InterPro" id="IPR036388">
    <property type="entry name" value="WH-like_DNA-bd_sf"/>
</dbReference>
<evidence type="ECO:0000313" key="7">
    <source>
        <dbReference type="EMBL" id="OMJ92038.1"/>
    </source>
</evidence>
<keyword evidence="3" id="KW-0539">Nucleus</keyword>
<dbReference type="SUPFAM" id="SSF46785">
    <property type="entry name" value="Winged helix' DNA-binding domain"/>
    <property type="match status" value="1"/>
</dbReference>
<dbReference type="GO" id="GO:0003729">
    <property type="term" value="F:mRNA binding"/>
    <property type="evidence" value="ECO:0007669"/>
    <property type="project" value="TreeGrafter"/>
</dbReference>
<accession>A0A1R2CST4</accession>
<dbReference type="Proteomes" id="UP000187209">
    <property type="component" value="Unassembled WGS sequence"/>
</dbReference>
<dbReference type="PANTHER" id="PTHR22792">
    <property type="entry name" value="LUPUS LA PROTEIN-RELATED"/>
    <property type="match status" value="1"/>
</dbReference>
<dbReference type="CDD" id="cd07323">
    <property type="entry name" value="LAM"/>
    <property type="match status" value="1"/>
</dbReference>
<dbReference type="PRINTS" id="PR00302">
    <property type="entry name" value="LUPUSLA"/>
</dbReference>
<dbReference type="Gene3D" id="3.30.70.330">
    <property type="match status" value="1"/>
</dbReference>
<dbReference type="Pfam" id="PF11523">
    <property type="entry name" value="DUF3223"/>
    <property type="match status" value="1"/>
</dbReference>
<dbReference type="OrthoDB" id="409625at2759"/>
<comment type="caution">
    <text evidence="7">The sequence shown here is derived from an EMBL/GenBank/DDBJ whole genome shotgun (WGS) entry which is preliminary data.</text>
</comment>
<evidence type="ECO:0000259" key="6">
    <source>
        <dbReference type="PROSITE" id="PS50961"/>
    </source>
</evidence>
<dbReference type="InterPro" id="IPR006630">
    <property type="entry name" value="La_HTH"/>
</dbReference>
<name>A0A1R2CST4_9CILI</name>
<evidence type="ECO:0000256" key="3">
    <source>
        <dbReference type="ARBA" id="ARBA00023242"/>
    </source>
</evidence>
<dbReference type="InterPro" id="IPR045180">
    <property type="entry name" value="La_dom_prot"/>
</dbReference>
<dbReference type="PANTHER" id="PTHR22792:SF140">
    <property type="entry name" value="ACHILLES, ISOFORM A"/>
    <property type="match status" value="1"/>
</dbReference>
<dbReference type="InterPro" id="IPR036390">
    <property type="entry name" value="WH_DNA-bd_sf"/>
</dbReference>
<dbReference type="SMART" id="SM00715">
    <property type="entry name" value="LA"/>
    <property type="match status" value="1"/>
</dbReference>
<reference evidence="7 8" key="1">
    <citation type="submission" date="2016-11" db="EMBL/GenBank/DDBJ databases">
        <title>The macronuclear genome of Stentor coeruleus: a giant cell with tiny introns.</title>
        <authorList>
            <person name="Slabodnick M."/>
            <person name="Ruby J.G."/>
            <person name="Reiff S.B."/>
            <person name="Swart E.C."/>
            <person name="Gosai S."/>
            <person name="Prabakaran S."/>
            <person name="Witkowska E."/>
            <person name="Larue G.E."/>
            <person name="Fisher S."/>
            <person name="Freeman R.M."/>
            <person name="Gunawardena J."/>
            <person name="Chu W."/>
            <person name="Stover N.A."/>
            <person name="Gregory B.D."/>
            <person name="Nowacki M."/>
            <person name="Derisi J."/>
            <person name="Roy S.W."/>
            <person name="Marshall W.F."/>
            <person name="Sood P."/>
        </authorList>
    </citation>
    <scope>NUCLEOTIDE SEQUENCE [LARGE SCALE GENOMIC DNA]</scope>
    <source>
        <strain evidence="7">WM001</strain>
    </source>
</reference>
<dbReference type="EMBL" id="MPUH01000069">
    <property type="protein sequence ID" value="OMJ92038.1"/>
    <property type="molecule type" value="Genomic_DNA"/>
</dbReference>
<comment type="subcellular location">
    <subcellularLocation>
        <location evidence="1">Nucleus</location>
    </subcellularLocation>
</comment>
<evidence type="ECO:0000256" key="2">
    <source>
        <dbReference type="ARBA" id="ARBA00022884"/>
    </source>
</evidence>
<dbReference type="InterPro" id="IPR002344">
    <property type="entry name" value="Lupus_La"/>
</dbReference>
<dbReference type="PROSITE" id="PS50961">
    <property type="entry name" value="HTH_LA"/>
    <property type="match status" value="1"/>
</dbReference>
<protein>
    <recommendedName>
        <fullName evidence="6">HTH La-type RNA-binding domain-containing protein</fullName>
    </recommendedName>
</protein>
<dbReference type="AlphaFoldDB" id="A0A1R2CST4"/>
<dbReference type="InterPro" id="IPR012677">
    <property type="entry name" value="Nucleotide-bd_a/b_plait_sf"/>
</dbReference>
<evidence type="ECO:0000256" key="4">
    <source>
        <dbReference type="PROSITE-ProRule" id="PRU00332"/>
    </source>
</evidence>
<dbReference type="Gene3D" id="1.10.10.10">
    <property type="entry name" value="Winged helix-like DNA-binding domain superfamily/Winged helix DNA-binding domain"/>
    <property type="match status" value="1"/>
</dbReference>
<evidence type="ECO:0000313" key="8">
    <source>
        <dbReference type="Proteomes" id="UP000187209"/>
    </source>
</evidence>